<keyword evidence="6" id="KW-1185">Reference proteome</keyword>
<dbReference type="EMBL" id="CAUYUJ010001114">
    <property type="protein sequence ID" value="CAK0794281.1"/>
    <property type="molecule type" value="Genomic_DNA"/>
</dbReference>
<accession>A0ABN9PUN0</accession>
<dbReference type="Gene3D" id="1.10.510.10">
    <property type="entry name" value="Transferase(Phosphotransferase) domain 1"/>
    <property type="match status" value="1"/>
</dbReference>
<keyword evidence="1" id="KW-0547">Nucleotide-binding</keyword>
<dbReference type="InterPro" id="IPR011009">
    <property type="entry name" value="Kinase-like_dom_sf"/>
</dbReference>
<name>A0ABN9PUN0_9DINO</name>
<evidence type="ECO:0000313" key="6">
    <source>
        <dbReference type="Proteomes" id="UP001189429"/>
    </source>
</evidence>
<evidence type="ECO:0000259" key="4">
    <source>
        <dbReference type="PROSITE" id="PS50011"/>
    </source>
</evidence>
<dbReference type="SMART" id="SM00220">
    <property type="entry name" value="S_TKc"/>
    <property type="match status" value="1"/>
</dbReference>
<feature type="domain" description="Protein kinase" evidence="4">
    <location>
        <begin position="1"/>
        <end position="262"/>
    </location>
</feature>
<evidence type="ECO:0000313" key="5">
    <source>
        <dbReference type="EMBL" id="CAK0794281.1"/>
    </source>
</evidence>
<organism evidence="5 6">
    <name type="scientific">Prorocentrum cordatum</name>
    <dbReference type="NCBI Taxonomy" id="2364126"/>
    <lineage>
        <taxon>Eukaryota</taxon>
        <taxon>Sar</taxon>
        <taxon>Alveolata</taxon>
        <taxon>Dinophyceae</taxon>
        <taxon>Prorocentrales</taxon>
        <taxon>Prorocentraceae</taxon>
        <taxon>Prorocentrum</taxon>
    </lineage>
</organism>
<dbReference type="InterPro" id="IPR000719">
    <property type="entry name" value="Prot_kinase_dom"/>
</dbReference>
<evidence type="ECO:0000256" key="2">
    <source>
        <dbReference type="ARBA" id="ARBA00022840"/>
    </source>
</evidence>
<dbReference type="PROSITE" id="PS50011">
    <property type="entry name" value="PROTEIN_KINASE_DOM"/>
    <property type="match status" value="1"/>
</dbReference>
<feature type="compositionally biased region" description="Polar residues" evidence="3">
    <location>
        <begin position="239"/>
        <end position="248"/>
    </location>
</feature>
<sequence length="262" mass="29050">METCHSDLRKFCESPQVVDLDLVKRLMWTLLLGLTYLHSACVWHRDLKPGNCLLTEQWSVKIADFGLARAVGRTQQFHQRGPEGHATLYNREGNSGLRRDLTRQVGTRVYRAPEMILRQRRYSEMVDVWSAGCVYGELLWTAAGAEGRGRRGHTLFHGGACCPRPDECRAAQGWDPSKDLLSSVFDLIGTPSEERRCSGPRTRGPGSTCAASSRARAAASRRSFRTRTRMGKAPSSSCGARCASTPTRGSRRGSCCATDRDI</sequence>
<protein>
    <recommendedName>
        <fullName evidence="4">Protein kinase domain-containing protein</fullName>
    </recommendedName>
</protein>
<keyword evidence="2" id="KW-0067">ATP-binding</keyword>
<feature type="region of interest" description="Disordered" evidence="3">
    <location>
        <begin position="239"/>
        <end position="262"/>
    </location>
</feature>
<dbReference type="Pfam" id="PF00069">
    <property type="entry name" value="Pkinase"/>
    <property type="match status" value="1"/>
</dbReference>
<dbReference type="PROSITE" id="PS00108">
    <property type="entry name" value="PROTEIN_KINASE_ST"/>
    <property type="match status" value="1"/>
</dbReference>
<dbReference type="SUPFAM" id="SSF56112">
    <property type="entry name" value="Protein kinase-like (PK-like)"/>
    <property type="match status" value="1"/>
</dbReference>
<evidence type="ECO:0000256" key="3">
    <source>
        <dbReference type="SAM" id="MobiDB-lite"/>
    </source>
</evidence>
<comment type="caution">
    <text evidence="5">The sequence shown here is derived from an EMBL/GenBank/DDBJ whole genome shotgun (WGS) entry which is preliminary data.</text>
</comment>
<dbReference type="Proteomes" id="UP001189429">
    <property type="component" value="Unassembled WGS sequence"/>
</dbReference>
<evidence type="ECO:0000256" key="1">
    <source>
        <dbReference type="ARBA" id="ARBA00022741"/>
    </source>
</evidence>
<dbReference type="InterPro" id="IPR050117">
    <property type="entry name" value="MAPK"/>
</dbReference>
<proteinExistence type="predicted"/>
<dbReference type="PANTHER" id="PTHR24055">
    <property type="entry name" value="MITOGEN-ACTIVATED PROTEIN KINASE"/>
    <property type="match status" value="1"/>
</dbReference>
<gene>
    <name evidence="5" type="ORF">PCOR1329_LOCUS4342</name>
</gene>
<dbReference type="InterPro" id="IPR008271">
    <property type="entry name" value="Ser/Thr_kinase_AS"/>
</dbReference>
<reference evidence="5" key="1">
    <citation type="submission" date="2023-10" db="EMBL/GenBank/DDBJ databases">
        <authorList>
            <person name="Chen Y."/>
            <person name="Shah S."/>
            <person name="Dougan E. K."/>
            <person name="Thang M."/>
            <person name="Chan C."/>
        </authorList>
    </citation>
    <scope>NUCLEOTIDE SEQUENCE [LARGE SCALE GENOMIC DNA]</scope>
</reference>